<evidence type="ECO:0000313" key="2">
    <source>
        <dbReference type="Proteomes" id="UP001258017"/>
    </source>
</evidence>
<reference evidence="1" key="2">
    <citation type="journal article" date="2023" name="Commun. Biol.">
        <title>Intrasexual cuticular hydrocarbon dimorphism in a wasp sheds light on hydrocarbon biosynthesis genes in Hymenoptera.</title>
        <authorList>
            <person name="Moris V.C."/>
            <person name="Podsiadlowski L."/>
            <person name="Martin S."/>
            <person name="Oeyen J.P."/>
            <person name="Donath A."/>
            <person name="Petersen M."/>
            <person name="Wilbrandt J."/>
            <person name="Misof B."/>
            <person name="Liedtke D."/>
            <person name="Thamm M."/>
            <person name="Scheiner R."/>
            <person name="Schmitt T."/>
            <person name="Niehuis O."/>
        </authorList>
    </citation>
    <scope>NUCLEOTIDE SEQUENCE</scope>
    <source>
        <strain evidence="1">GBR_01_08_01A</strain>
    </source>
</reference>
<comment type="caution">
    <text evidence="1">The sequence shown here is derived from an EMBL/GenBank/DDBJ whole genome shotgun (WGS) entry which is preliminary data.</text>
</comment>
<keyword evidence="2" id="KW-1185">Reference proteome</keyword>
<dbReference type="EMBL" id="JAIFRP010000010">
    <property type="protein sequence ID" value="KAK2586844.1"/>
    <property type="molecule type" value="Genomic_DNA"/>
</dbReference>
<reference evidence="1" key="1">
    <citation type="submission" date="2021-08" db="EMBL/GenBank/DDBJ databases">
        <authorList>
            <person name="Misof B."/>
            <person name="Oliver O."/>
            <person name="Podsiadlowski L."/>
            <person name="Donath A."/>
            <person name="Peters R."/>
            <person name="Mayer C."/>
            <person name="Rust J."/>
            <person name="Gunkel S."/>
            <person name="Lesny P."/>
            <person name="Martin S."/>
            <person name="Oeyen J.P."/>
            <person name="Petersen M."/>
            <person name="Panagiotis P."/>
            <person name="Wilbrandt J."/>
            <person name="Tanja T."/>
        </authorList>
    </citation>
    <scope>NUCLEOTIDE SEQUENCE</scope>
    <source>
        <strain evidence="1">GBR_01_08_01A</strain>
        <tissue evidence="1">Thorax + abdomen</tissue>
    </source>
</reference>
<name>A0AAD9RW30_9HYME</name>
<evidence type="ECO:0000313" key="1">
    <source>
        <dbReference type="EMBL" id="KAK2586844.1"/>
    </source>
</evidence>
<dbReference type="Proteomes" id="UP001258017">
    <property type="component" value="Unassembled WGS sequence"/>
</dbReference>
<protein>
    <submittedName>
        <fullName evidence="1">Uncharacterized protein</fullName>
    </submittedName>
</protein>
<sequence length="71" mass="8318">MDSGTWTMENSLLTKNKIKLLKRTNRIDNLSNPDCDTPKFIEVRYECLRYLSKQPNYTTDGAHKLQENIVI</sequence>
<accession>A0AAD9RW30</accession>
<proteinExistence type="predicted"/>
<dbReference type="AlphaFoldDB" id="A0AAD9RW30"/>
<gene>
    <name evidence="1" type="ORF">KPH14_009782</name>
</gene>
<organism evidence="1 2">
    <name type="scientific">Odynerus spinipes</name>
    <dbReference type="NCBI Taxonomy" id="1348599"/>
    <lineage>
        <taxon>Eukaryota</taxon>
        <taxon>Metazoa</taxon>
        <taxon>Ecdysozoa</taxon>
        <taxon>Arthropoda</taxon>
        <taxon>Hexapoda</taxon>
        <taxon>Insecta</taxon>
        <taxon>Pterygota</taxon>
        <taxon>Neoptera</taxon>
        <taxon>Endopterygota</taxon>
        <taxon>Hymenoptera</taxon>
        <taxon>Apocrita</taxon>
        <taxon>Aculeata</taxon>
        <taxon>Vespoidea</taxon>
        <taxon>Vespidae</taxon>
        <taxon>Eumeninae</taxon>
        <taxon>Odynerus</taxon>
    </lineage>
</organism>